<dbReference type="GO" id="GO:0016787">
    <property type="term" value="F:hydrolase activity"/>
    <property type="evidence" value="ECO:0007669"/>
    <property type="project" value="UniProtKB-KW"/>
</dbReference>
<feature type="domain" description="Helicase ATP-binding" evidence="10">
    <location>
        <begin position="30"/>
        <end position="195"/>
    </location>
</feature>
<dbReference type="PROSITE" id="PS51194">
    <property type="entry name" value="HELICASE_CTER"/>
    <property type="match status" value="1"/>
</dbReference>
<dbReference type="PANTHER" id="PTHR10799">
    <property type="entry name" value="SNF2/RAD54 HELICASE FAMILY"/>
    <property type="match status" value="1"/>
</dbReference>
<dbReference type="GO" id="GO:0005634">
    <property type="term" value="C:nucleus"/>
    <property type="evidence" value="ECO:0007669"/>
    <property type="project" value="UniProtKB-SubCell"/>
</dbReference>
<dbReference type="Gene3D" id="3.40.50.10810">
    <property type="entry name" value="Tandem AAA-ATPase domain"/>
    <property type="match status" value="1"/>
</dbReference>
<keyword evidence="3" id="KW-0547">Nucleotide-binding</keyword>
<proteinExistence type="inferred from homology"/>
<sequence length="677" mass="77344">MHPEQSPRQPRLVTGVTMRDYQLVGTEWLTSLYINGFNGILADEMGLGKTLQAIAFLAHIYDMGTRGPFLIVAPLSTVCNWVMEIERFTPSIPVILYHGSKEYRANLRRTVMSEGKKFPIVVTTYEICINDKKHLEKHQWKYIILDEAHRIKNPNCKLVKELSTYKVTNRLLLTGTPLQNDLEELWSLLNFIMPQEFNSAMAFLEEFKRIGELGQPAYVSQLHNILKPFLLRRTKDSGKELVSLAIHGYVGIDAIRAVDLEDLEIPKKREYLLYAPLVPKQRLLYQAALEGRLREELVSMMMGDVEEGKPGGVELEPIESTRRRSKRNSSEKNYEELADTHFFEQASVQPAARPAQHSRETVNRRKLVEKHVNTLGLNNTIIQLRKICNHPYLFNLSGDDDDLDNDDSHTSSSSSTAISKSLLKITKTLPDIVAWSGKMLILERLLPKLFERGHKVLIFSQWKRVLDVIEDWCRVVKGWRSFRLDGSVDVQERVRQMKEFNNKSDVKLFLLTTRAGGLGINLTGADTNPQADLQAQDRAHRIGQKKPVIVYRLLTADTNSTVETEMLAKAAAKRKLEKLVIHKKEFKGEKAYYAQKSKDLTEEEMTTILTTEEAERIQSRQKDPANAVYTPETVLNDVDLERIMDRSDEAYERASAGKEGQNGHFEVLEEEEGVVLV</sequence>
<dbReference type="CDD" id="cd18793">
    <property type="entry name" value="SF2_C_SNF"/>
    <property type="match status" value="1"/>
</dbReference>
<gene>
    <name evidence="12" type="ORF">HK097_010690</name>
</gene>
<accession>A0AAD5X0C2</accession>
<keyword evidence="4" id="KW-0378">Hydrolase</keyword>
<dbReference type="AlphaFoldDB" id="A0AAD5X0C2"/>
<protein>
    <submittedName>
        <fullName evidence="12">Uncharacterized protein</fullName>
    </submittedName>
</protein>
<feature type="region of interest" description="Disordered" evidence="9">
    <location>
        <begin position="308"/>
        <end position="333"/>
    </location>
</feature>
<dbReference type="SMART" id="SM00487">
    <property type="entry name" value="DEXDc"/>
    <property type="match status" value="1"/>
</dbReference>
<dbReference type="InterPro" id="IPR049730">
    <property type="entry name" value="SNF2/RAD54-like_C"/>
</dbReference>
<dbReference type="InterPro" id="IPR014001">
    <property type="entry name" value="Helicase_ATP-bd"/>
</dbReference>
<evidence type="ECO:0000313" key="13">
    <source>
        <dbReference type="Proteomes" id="UP001212841"/>
    </source>
</evidence>
<evidence type="ECO:0000256" key="6">
    <source>
        <dbReference type="ARBA" id="ARBA00022840"/>
    </source>
</evidence>
<dbReference type="SMART" id="SM00490">
    <property type="entry name" value="HELICc"/>
    <property type="match status" value="1"/>
</dbReference>
<keyword evidence="6" id="KW-0067">ATP-binding</keyword>
<keyword evidence="5" id="KW-0347">Helicase</keyword>
<dbReference type="GO" id="GO:0005524">
    <property type="term" value="F:ATP binding"/>
    <property type="evidence" value="ECO:0007669"/>
    <property type="project" value="UniProtKB-KW"/>
</dbReference>
<evidence type="ECO:0000256" key="7">
    <source>
        <dbReference type="ARBA" id="ARBA00023054"/>
    </source>
</evidence>
<evidence type="ECO:0000256" key="1">
    <source>
        <dbReference type="ARBA" id="ARBA00004123"/>
    </source>
</evidence>
<comment type="similarity">
    <text evidence="2">Belongs to the SNF2/RAD54 helicase family.</text>
</comment>
<comment type="subcellular location">
    <subcellularLocation>
        <location evidence="1">Nucleus</location>
    </subcellularLocation>
</comment>
<evidence type="ECO:0000256" key="3">
    <source>
        <dbReference type="ARBA" id="ARBA00022741"/>
    </source>
</evidence>
<evidence type="ECO:0000259" key="11">
    <source>
        <dbReference type="PROSITE" id="PS51194"/>
    </source>
</evidence>
<keyword evidence="13" id="KW-1185">Reference proteome</keyword>
<dbReference type="InterPro" id="IPR038718">
    <property type="entry name" value="SNF2-like_sf"/>
</dbReference>
<organism evidence="12 13">
    <name type="scientific">Rhizophlyctis rosea</name>
    <dbReference type="NCBI Taxonomy" id="64517"/>
    <lineage>
        <taxon>Eukaryota</taxon>
        <taxon>Fungi</taxon>
        <taxon>Fungi incertae sedis</taxon>
        <taxon>Chytridiomycota</taxon>
        <taxon>Chytridiomycota incertae sedis</taxon>
        <taxon>Chytridiomycetes</taxon>
        <taxon>Rhizophlyctidales</taxon>
        <taxon>Rhizophlyctidaceae</taxon>
        <taxon>Rhizophlyctis</taxon>
    </lineage>
</organism>
<dbReference type="Pfam" id="PF00271">
    <property type="entry name" value="Helicase_C"/>
    <property type="match status" value="1"/>
</dbReference>
<dbReference type="GO" id="GO:0004386">
    <property type="term" value="F:helicase activity"/>
    <property type="evidence" value="ECO:0007669"/>
    <property type="project" value="UniProtKB-KW"/>
</dbReference>
<name>A0AAD5X0C2_9FUNG</name>
<evidence type="ECO:0000259" key="10">
    <source>
        <dbReference type="PROSITE" id="PS51192"/>
    </source>
</evidence>
<dbReference type="Proteomes" id="UP001212841">
    <property type="component" value="Unassembled WGS sequence"/>
</dbReference>
<dbReference type="Gene3D" id="3.40.50.300">
    <property type="entry name" value="P-loop containing nucleotide triphosphate hydrolases"/>
    <property type="match status" value="1"/>
</dbReference>
<evidence type="ECO:0000256" key="9">
    <source>
        <dbReference type="SAM" id="MobiDB-lite"/>
    </source>
</evidence>
<dbReference type="PROSITE" id="PS51192">
    <property type="entry name" value="HELICASE_ATP_BIND_1"/>
    <property type="match status" value="1"/>
</dbReference>
<evidence type="ECO:0000256" key="2">
    <source>
        <dbReference type="ARBA" id="ARBA00007025"/>
    </source>
</evidence>
<dbReference type="SUPFAM" id="SSF52540">
    <property type="entry name" value="P-loop containing nucleoside triphosphate hydrolases"/>
    <property type="match status" value="2"/>
</dbReference>
<keyword evidence="8" id="KW-0539">Nucleus</keyword>
<dbReference type="InterPro" id="IPR000330">
    <property type="entry name" value="SNF2_N"/>
</dbReference>
<evidence type="ECO:0000256" key="8">
    <source>
        <dbReference type="ARBA" id="ARBA00023242"/>
    </source>
</evidence>
<evidence type="ECO:0000256" key="4">
    <source>
        <dbReference type="ARBA" id="ARBA00022801"/>
    </source>
</evidence>
<keyword evidence="7" id="KW-0175">Coiled coil</keyword>
<dbReference type="EMBL" id="JADGJD010000814">
    <property type="protein sequence ID" value="KAJ3048309.1"/>
    <property type="molecule type" value="Genomic_DNA"/>
</dbReference>
<evidence type="ECO:0000313" key="12">
    <source>
        <dbReference type="EMBL" id="KAJ3048309.1"/>
    </source>
</evidence>
<feature type="domain" description="Helicase C-terminal" evidence="11">
    <location>
        <begin position="441"/>
        <end position="587"/>
    </location>
</feature>
<dbReference type="Pfam" id="PF00176">
    <property type="entry name" value="SNF2-rel_dom"/>
    <property type="match status" value="1"/>
</dbReference>
<dbReference type="FunFam" id="3.40.50.10810:FF:000015">
    <property type="entry name" value="lymphoid-specific helicase isoform X1"/>
    <property type="match status" value="1"/>
</dbReference>
<reference evidence="12" key="1">
    <citation type="submission" date="2020-05" db="EMBL/GenBank/DDBJ databases">
        <title>Phylogenomic resolution of chytrid fungi.</title>
        <authorList>
            <person name="Stajich J.E."/>
            <person name="Amses K."/>
            <person name="Simmons R."/>
            <person name="Seto K."/>
            <person name="Myers J."/>
            <person name="Bonds A."/>
            <person name="Quandt C.A."/>
            <person name="Barry K."/>
            <person name="Liu P."/>
            <person name="Grigoriev I."/>
            <person name="Longcore J.E."/>
            <person name="James T.Y."/>
        </authorList>
    </citation>
    <scope>NUCLEOTIDE SEQUENCE</scope>
    <source>
        <strain evidence="12">JEL0318</strain>
    </source>
</reference>
<comment type="caution">
    <text evidence="12">The sequence shown here is derived from an EMBL/GenBank/DDBJ whole genome shotgun (WGS) entry which is preliminary data.</text>
</comment>
<dbReference type="InterPro" id="IPR001650">
    <property type="entry name" value="Helicase_C-like"/>
</dbReference>
<evidence type="ECO:0000256" key="5">
    <source>
        <dbReference type="ARBA" id="ARBA00022806"/>
    </source>
</evidence>
<dbReference type="InterPro" id="IPR027417">
    <property type="entry name" value="P-loop_NTPase"/>
</dbReference>